<evidence type="ECO:0008006" key="4">
    <source>
        <dbReference type="Google" id="ProtNLM"/>
    </source>
</evidence>
<sequence>MTAKALKWGEVSAVAEALKWRKWLPVPPPDVLWERKREMARRLREPVWVPVAHVELEEAPERILTVEGWLSLEDEYLPRVCAGEHLRAHPEAKAAIVIAARTFVLRAMRDHPTLGRTTPIKNGDVFQAFSRGASEECVAATARTRGFVMRYGGKLILANHVAGAPWREDGSRGLDASGTENYVTYNHGRRGADVIPTRLALTSHPGNRGCLSQNGAHWLGGHGFDCEGILRFFYGEDVEIVQLGLRHGRSVAGFIGLAALGVFGLAMVGR</sequence>
<evidence type="ECO:0000313" key="2">
    <source>
        <dbReference type="EMBL" id="MRG98470.1"/>
    </source>
</evidence>
<dbReference type="AlphaFoldDB" id="A0A6N7Q6D8"/>
<keyword evidence="1" id="KW-0472">Membrane</keyword>
<keyword evidence="3" id="KW-1185">Reference proteome</keyword>
<dbReference type="EMBL" id="WJIE01000033">
    <property type="protein sequence ID" value="MRG98470.1"/>
    <property type="molecule type" value="Genomic_DNA"/>
</dbReference>
<feature type="transmembrane region" description="Helical" evidence="1">
    <location>
        <begin position="251"/>
        <end position="269"/>
    </location>
</feature>
<evidence type="ECO:0000256" key="1">
    <source>
        <dbReference type="SAM" id="Phobius"/>
    </source>
</evidence>
<dbReference type="RefSeq" id="WP_153825239.1">
    <property type="nucleotide sequence ID" value="NZ_WJIE01000033.1"/>
</dbReference>
<reference evidence="2 3" key="1">
    <citation type="submission" date="2019-10" db="EMBL/GenBank/DDBJ databases">
        <title>A soil myxobacterium in the family Polyangiaceae.</title>
        <authorList>
            <person name="Li Y."/>
            <person name="Wang J."/>
        </authorList>
    </citation>
    <scope>NUCLEOTIDE SEQUENCE [LARGE SCALE GENOMIC DNA]</scope>
    <source>
        <strain evidence="2 3">DSM 14734</strain>
    </source>
</reference>
<organism evidence="2 3">
    <name type="scientific">Polyangium spumosum</name>
    <dbReference type="NCBI Taxonomy" id="889282"/>
    <lineage>
        <taxon>Bacteria</taxon>
        <taxon>Pseudomonadati</taxon>
        <taxon>Myxococcota</taxon>
        <taxon>Polyangia</taxon>
        <taxon>Polyangiales</taxon>
        <taxon>Polyangiaceae</taxon>
        <taxon>Polyangium</taxon>
    </lineage>
</organism>
<name>A0A6N7Q6D8_9BACT</name>
<accession>A0A6N7Q6D8</accession>
<proteinExistence type="predicted"/>
<dbReference type="OrthoDB" id="240606at2"/>
<protein>
    <recommendedName>
        <fullName evidence="4">Sporulation stage II protein D amidase enhancer LytB N-terminal domain-containing protein</fullName>
    </recommendedName>
</protein>
<dbReference type="Proteomes" id="UP000440224">
    <property type="component" value="Unassembled WGS sequence"/>
</dbReference>
<comment type="caution">
    <text evidence="2">The sequence shown here is derived from an EMBL/GenBank/DDBJ whole genome shotgun (WGS) entry which is preliminary data.</text>
</comment>
<evidence type="ECO:0000313" key="3">
    <source>
        <dbReference type="Proteomes" id="UP000440224"/>
    </source>
</evidence>
<gene>
    <name evidence="2" type="ORF">GF068_42135</name>
</gene>
<keyword evidence="1" id="KW-0812">Transmembrane</keyword>
<keyword evidence="1" id="KW-1133">Transmembrane helix</keyword>